<proteinExistence type="predicted"/>
<evidence type="ECO:0000313" key="3">
    <source>
        <dbReference type="Proteomes" id="UP000245341"/>
    </source>
</evidence>
<dbReference type="CTD" id="101929989"/>
<keyword evidence="3" id="KW-1185">Reference proteome</keyword>
<sequence length="168" mass="18337">MPFPPEPGLGRGIREVRTPVPGQPGGIMGTPRDKRLAAQSPELDAARIPLLEQRTSRAPRWNPPQGLSLPSCKVGDTLRLAMLSARRLARSKPWDLRVCFLPLSQRASSSSSASRNSSSSPDVHPRPPGGSAGCVLGCCFLPFCVDSLMDVKHTCPVCRQELFRYHRL</sequence>
<protein>
    <submittedName>
        <fullName evidence="4">LITAF domain-containing protein isoform X4</fullName>
    </submittedName>
</protein>
<dbReference type="Proteomes" id="UP000245341">
    <property type="component" value="Unplaced"/>
</dbReference>
<dbReference type="RefSeq" id="XP_030875833.1">
    <property type="nucleotide sequence ID" value="XM_031019973.1"/>
</dbReference>
<dbReference type="PROSITE" id="PS51837">
    <property type="entry name" value="LITAF"/>
    <property type="match status" value="1"/>
</dbReference>
<dbReference type="InterPro" id="IPR006629">
    <property type="entry name" value="LITAF"/>
</dbReference>
<reference evidence="4" key="1">
    <citation type="submission" date="2025-08" db="UniProtKB">
        <authorList>
            <consortium name="RefSeq"/>
        </authorList>
    </citation>
    <scope>IDENTIFICATION</scope>
    <source>
        <tissue evidence="4">Liver</tissue>
    </source>
</reference>
<evidence type="ECO:0000256" key="1">
    <source>
        <dbReference type="SAM" id="MobiDB-lite"/>
    </source>
</evidence>
<feature type="region of interest" description="Disordered" evidence="1">
    <location>
        <begin position="1"/>
        <end position="40"/>
    </location>
</feature>
<dbReference type="Pfam" id="PF10601">
    <property type="entry name" value="zf-LITAF-like"/>
    <property type="match status" value="1"/>
</dbReference>
<gene>
    <name evidence="4" type="primary">LITAFD</name>
</gene>
<feature type="domain" description="LITAF" evidence="2">
    <location>
        <begin position="48"/>
        <end position="167"/>
    </location>
</feature>
<name>A0A7F8Q654_LEPWE</name>
<evidence type="ECO:0000313" key="4">
    <source>
        <dbReference type="RefSeq" id="XP_030875833.1"/>
    </source>
</evidence>
<accession>A0A7F8Q654</accession>
<organism evidence="3 4">
    <name type="scientific">Leptonychotes weddellii</name>
    <name type="common">Weddell seal</name>
    <name type="synonym">Otaria weddellii</name>
    <dbReference type="NCBI Taxonomy" id="9713"/>
    <lineage>
        <taxon>Eukaryota</taxon>
        <taxon>Metazoa</taxon>
        <taxon>Chordata</taxon>
        <taxon>Craniata</taxon>
        <taxon>Vertebrata</taxon>
        <taxon>Euteleostomi</taxon>
        <taxon>Mammalia</taxon>
        <taxon>Eutheria</taxon>
        <taxon>Laurasiatheria</taxon>
        <taxon>Carnivora</taxon>
        <taxon>Caniformia</taxon>
        <taxon>Pinnipedia</taxon>
        <taxon>Phocidae</taxon>
        <taxon>Monachinae</taxon>
        <taxon>Lobodontini</taxon>
        <taxon>Leptonychotes</taxon>
    </lineage>
</organism>
<evidence type="ECO:0000259" key="2">
    <source>
        <dbReference type="PROSITE" id="PS51837"/>
    </source>
</evidence>
<dbReference type="AlphaFoldDB" id="A0A7F8Q654"/>
<dbReference type="GeneID" id="102733145"/>